<evidence type="ECO:0000256" key="1">
    <source>
        <dbReference type="ARBA" id="ARBA00022723"/>
    </source>
</evidence>
<keyword evidence="7" id="KW-1185">Reference proteome</keyword>
<dbReference type="SMART" id="SM00066">
    <property type="entry name" value="GAL4"/>
    <property type="match status" value="1"/>
</dbReference>
<dbReference type="PROSITE" id="PS00463">
    <property type="entry name" value="ZN2_CY6_FUNGAL_1"/>
    <property type="match status" value="1"/>
</dbReference>
<reference evidence="6 7" key="1">
    <citation type="submission" date="2017-12" db="EMBL/GenBank/DDBJ databases">
        <title>Genome Sequence of a Multidrug-Resistant Candida haemulonii Isolate from a Patient with Chronic Leg Ulcers in Israel.</title>
        <authorList>
            <person name="Chow N.A."/>
            <person name="Gade L."/>
            <person name="Batra D."/>
            <person name="Rowe L.A."/>
            <person name="Ben-Ami R."/>
            <person name="Loparev V.N."/>
            <person name="Litvintseva A.P."/>
        </authorList>
    </citation>
    <scope>NUCLEOTIDE SEQUENCE [LARGE SCALE GENOMIC DNA]</scope>
    <source>
        <strain evidence="6 7">B11899</strain>
    </source>
</reference>
<dbReference type="InterPro" id="IPR001138">
    <property type="entry name" value="Zn2Cys6_DnaBD"/>
</dbReference>
<organism evidence="6 7">
    <name type="scientific">Candidozyma haemuli</name>
    <dbReference type="NCBI Taxonomy" id="45357"/>
    <lineage>
        <taxon>Eukaryota</taxon>
        <taxon>Fungi</taxon>
        <taxon>Dikarya</taxon>
        <taxon>Ascomycota</taxon>
        <taxon>Saccharomycotina</taxon>
        <taxon>Pichiomycetes</taxon>
        <taxon>Metschnikowiaceae</taxon>
        <taxon>Candidozyma</taxon>
    </lineage>
</organism>
<dbReference type="OrthoDB" id="3364175at2759"/>
<evidence type="ECO:0000256" key="4">
    <source>
        <dbReference type="ARBA" id="ARBA00023242"/>
    </source>
</evidence>
<dbReference type="RefSeq" id="XP_025341070.1">
    <property type="nucleotide sequence ID" value="XM_025485605.1"/>
</dbReference>
<protein>
    <recommendedName>
        <fullName evidence="5">Zn(2)-C6 fungal-type domain-containing protein</fullName>
    </recommendedName>
</protein>
<evidence type="ECO:0000313" key="6">
    <source>
        <dbReference type="EMBL" id="PVH20130.1"/>
    </source>
</evidence>
<dbReference type="GO" id="GO:0008270">
    <property type="term" value="F:zinc ion binding"/>
    <property type="evidence" value="ECO:0007669"/>
    <property type="project" value="InterPro"/>
</dbReference>
<keyword evidence="3" id="KW-0804">Transcription</keyword>
<dbReference type="CDD" id="cd12148">
    <property type="entry name" value="fungal_TF_MHR"/>
    <property type="match status" value="1"/>
</dbReference>
<dbReference type="GO" id="GO:0006351">
    <property type="term" value="P:DNA-templated transcription"/>
    <property type="evidence" value="ECO:0007669"/>
    <property type="project" value="InterPro"/>
</dbReference>
<dbReference type="Pfam" id="PF04082">
    <property type="entry name" value="Fungal_trans"/>
    <property type="match status" value="1"/>
</dbReference>
<gene>
    <name evidence="6" type="ORF">CXQ85_001910</name>
</gene>
<dbReference type="GO" id="GO:0000981">
    <property type="term" value="F:DNA-binding transcription factor activity, RNA polymerase II-specific"/>
    <property type="evidence" value="ECO:0007669"/>
    <property type="project" value="InterPro"/>
</dbReference>
<dbReference type="InterPro" id="IPR036864">
    <property type="entry name" value="Zn2-C6_fun-type_DNA-bd_sf"/>
</dbReference>
<evidence type="ECO:0000256" key="3">
    <source>
        <dbReference type="ARBA" id="ARBA00023163"/>
    </source>
</evidence>
<dbReference type="AlphaFoldDB" id="A0A2V1APX7"/>
<dbReference type="VEuPathDB" id="FungiDB:CXQ85_001910"/>
<dbReference type="InterPro" id="IPR007219">
    <property type="entry name" value="XnlR_reg_dom"/>
</dbReference>
<dbReference type="CDD" id="cd00067">
    <property type="entry name" value="GAL4"/>
    <property type="match status" value="1"/>
</dbReference>
<evidence type="ECO:0000259" key="5">
    <source>
        <dbReference type="PROSITE" id="PS50048"/>
    </source>
</evidence>
<dbReference type="GeneID" id="37007241"/>
<dbReference type="PROSITE" id="PS50048">
    <property type="entry name" value="ZN2_CY6_FUNGAL_2"/>
    <property type="match status" value="1"/>
</dbReference>
<sequence length="771" mass="86086">MTSDETVVPCIRTRKRRLVPPDKRKKASFSCDRCKIRKIACHRDSPSSRCAGCERAGASCETTIKRKKKIRGPIENIGLHYKCLLALIQHSFPEIDVNNIDALIDVGERHGISMPSRYGGKDDNELRDLSLLITSGKLPSSRSSSLDSDFDIKVEDSDDLAAESVQSETAEGPGHHQDDLFITDHSGNRHMVGPLASPAFLDSSVKALGTMFDLDQSTCASLQHAFQGELVISSSNEPINAADLSFLYHSTFPCLDDISMQEANYFVDCFFGNVHPRYPCFVENVFREAHERFWAAVSTKTRDRYLSHHTICSIYMVWLLGRLFNPNSLPRVDYSIVQRYLHVIRLCLSDIVLTPTLDGIRTLILLAIFMENTMRRESAYVLIQLAARHSISLGLHRESSVMQIPDKSKVEESRRLWWTVFVMEVSSSCQMGRSSTVKLADVNATYPDCYDIVNAPEFSATWMAILDVTKNLHDVLEYRQAFNKNEDLLSNDNIDKALVLEEKLSRTVAKIDPGLFDLSMISDFKVHLSMRYHYDRLSLVLPFFSRVAQAPHHGSNRKIQSLLVQGLRSCIAIANIAQASFSAQMLNGTVHADVFYTFHATMGLVVGYCLMSNSQLSSIMKLDIPIEEVEQAIEKIRGLGLATNGMCMGTLLKISGFIDAFIAGYDYLTGQHQQRGAPRPLPYGEAVPSAEHEMSEMLAATKSRVKVEDNCMNGGFEDFFIRPLRNDYDPHSGLQSADISQFGDLVFNGGIPGFGTGFCAPERYSSEGVGE</sequence>
<dbReference type="InterPro" id="IPR051127">
    <property type="entry name" value="Fungal_SecMet_Regulators"/>
</dbReference>
<dbReference type="STRING" id="45357.A0A2V1APX7"/>
<keyword evidence="1" id="KW-0479">Metal-binding</keyword>
<dbReference type="PANTHER" id="PTHR47424:SF6">
    <property type="entry name" value="PROLINE UTILIZATION TRANS-ACTIVATOR"/>
    <property type="match status" value="1"/>
</dbReference>
<evidence type="ECO:0000313" key="7">
    <source>
        <dbReference type="Proteomes" id="UP000244309"/>
    </source>
</evidence>
<dbReference type="SUPFAM" id="SSF57701">
    <property type="entry name" value="Zn2/Cys6 DNA-binding domain"/>
    <property type="match status" value="1"/>
</dbReference>
<feature type="domain" description="Zn(2)-C6 fungal-type" evidence="5">
    <location>
        <begin position="30"/>
        <end position="62"/>
    </location>
</feature>
<dbReference type="PANTHER" id="PTHR47424">
    <property type="entry name" value="REGULATORY PROTEIN GAL4"/>
    <property type="match status" value="1"/>
</dbReference>
<dbReference type="EMBL" id="PKFO01000003">
    <property type="protein sequence ID" value="PVH20130.1"/>
    <property type="molecule type" value="Genomic_DNA"/>
</dbReference>
<comment type="caution">
    <text evidence="6">The sequence shown here is derived from an EMBL/GenBank/DDBJ whole genome shotgun (WGS) entry which is preliminary data.</text>
</comment>
<dbReference type="GO" id="GO:0003677">
    <property type="term" value="F:DNA binding"/>
    <property type="evidence" value="ECO:0007669"/>
    <property type="project" value="InterPro"/>
</dbReference>
<keyword evidence="4" id="KW-0539">Nucleus</keyword>
<name>A0A2V1APX7_9ASCO</name>
<keyword evidence="2" id="KW-0805">Transcription regulation</keyword>
<accession>A0A2V1APX7</accession>
<evidence type="ECO:0000256" key="2">
    <source>
        <dbReference type="ARBA" id="ARBA00023015"/>
    </source>
</evidence>
<dbReference type="Gene3D" id="4.10.240.10">
    <property type="entry name" value="Zn(2)-C6 fungal-type DNA-binding domain"/>
    <property type="match status" value="1"/>
</dbReference>
<dbReference type="Pfam" id="PF00172">
    <property type="entry name" value="Zn_clus"/>
    <property type="match status" value="1"/>
</dbReference>
<proteinExistence type="predicted"/>
<dbReference type="Proteomes" id="UP000244309">
    <property type="component" value="Unassembled WGS sequence"/>
</dbReference>
<dbReference type="SMART" id="SM00906">
    <property type="entry name" value="Fungal_trans"/>
    <property type="match status" value="1"/>
</dbReference>